<keyword evidence="6" id="KW-0411">Iron-sulfur</keyword>
<evidence type="ECO:0000256" key="6">
    <source>
        <dbReference type="ARBA" id="ARBA00023014"/>
    </source>
</evidence>
<evidence type="ECO:0000256" key="3">
    <source>
        <dbReference type="ARBA" id="ARBA00022723"/>
    </source>
</evidence>
<dbReference type="Pfam" id="PF13459">
    <property type="entry name" value="Fer4_15"/>
    <property type="match status" value="1"/>
</dbReference>
<dbReference type="EMBL" id="JAWLKB010000002">
    <property type="protein sequence ID" value="MDV6265942.1"/>
    <property type="molecule type" value="Genomic_DNA"/>
</dbReference>
<reference evidence="8 9" key="1">
    <citation type="submission" date="2023-10" db="EMBL/GenBank/DDBJ databases">
        <title>Development of a sustainable strategy for remediation of hydrocarbon-contaminated territories based on the waste exchange concept.</title>
        <authorList>
            <person name="Krivoruchko A."/>
        </authorList>
    </citation>
    <scope>NUCLEOTIDE SEQUENCE [LARGE SCALE GENOMIC DNA]</scope>
    <source>
        <strain evidence="8 9">IEGM 1203</strain>
    </source>
</reference>
<keyword evidence="7" id="KW-0003">3Fe-4S</keyword>
<evidence type="ECO:0000256" key="2">
    <source>
        <dbReference type="ARBA" id="ARBA00022448"/>
    </source>
</evidence>
<evidence type="ECO:0000313" key="8">
    <source>
        <dbReference type="EMBL" id="MDV6265942.1"/>
    </source>
</evidence>
<keyword evidence="2" id="KW-0813">Transport</keyword>
<protein>
    <submittedName>
        <fullName evidence="8">Ferredoxin</fullName>
    </submittedName>
</protein>
<proteinExistence type="predicted"/>
<dbReference type="SUPFAM" id="SSF54862">
    <property type="entry name" value="4Fe-4S ferredoxins"/>
    <property type="match status" value="1"/>
</dbReference>
<dbReference type="RefSeq" id="WP_317540727.1">
    <property type="nucleotide sequence ID" value="NZ_JAWLKB010000002.1"/>
</dbReference>
<evidence type="ECO:0000256" key="7">
    <source>
        <dbReference type="ARBA" id="ARBA00023291"/>
    </source>
</evidence>
<dbReference type="PANTHER" id="PTHR36923">
    <property type="entry name" value="FERREDOXIN"/>
    <property type="match status" value="1"/>
</dbReference>
<dbReference type="InterPro" id="IPR051269">
    <property type="entry name" value="Fe-S_cluster_ET"/>
</dbReference>
<keyword evidence="9" id="KW-1185">Reference proteome</keyword>
<keyword evidence="3" id="KW-0479">Metal-binding</keyword>
<name>A0ABU4BP09_RHOGO</name>
<accession>A0ABU4BP09</accession>
<comment type="caution">
    <text evidence="8">The sequence shown here is derived from an EMBL/GenBank/DDBJ whole genome shotgun (WGS) entry which is preliminary data.</text>
</comment>
<evidence type="ECO:0000313" key="9">
    <source>
        <dbReference type="Proteomes" id="UP001185927"/>
    </source>
</evidence>
<comment type="cofactor">
    <cofactor evidence="1">
        <name>[3Fe-4S] cluster</name>
        <dbReference type="ChEBI" id="CHEBI:21137"/>
    </cofactor>
</comment>
<organism evidence="8 9">
    <name type="scientific">Rhodococcus globerulus</name>
    <dbReference type="NCBI Taxonomy" id="33008"/>
    <lineage>
        <taxon>Bacteria</taxon>
        <taxon>Bacillati</taxon>
        <taxon>Actinomycetota</taxon>
        <taxon>Actinomycetes</taxon>
        <taxon>Mycobacteriales</taxon>
        <taxon>Nocardiaceae</taxon>
        <taxon>Rhodococcus</taxon>
    </lineage>
</organism>
<sequence>MIDTGQEAKHLVVDRSACAGHGLCYSASPDLLDSDEQGNPVILRDPLTPDDIGAADAAVIVCPERALTVQS</sequence>
<evidence type="ECO:0000256" key="1">
    <source>
        <dbReference type="ARBA" id="ARBA00001927"/>
    </source>
</evidence>
<gene>
    <name evidence="8" type="ORF">R3Q16_04960</name>
</gene>
<dbReference type="Gene3D" id="3.30.70.20">
    <property type="match status" value="1"/>
</dbReference>
<evidence type="ECO:0000256" key="4">
    <source>
        <dbReference type="ARBA" id="ARBA00022982"/>
    </source>
</evidence>
<keyword evidence="4" id="KW-0249">Electron transport</keyword>
<keyword evidence="5" id="KW-0408">Iron</keyword>
<dbReference type="Proteomes" id="UP001185927">
    <property type="component" value="Unassembled WGS sequence"/>
</dbReference>
<evidence type="ECO:0000256" key="5">
    <source>
        <dbReference type="ARBA" id="ARBA00023004"/>
    </source>
</evidence>
<dbReference type="PANTHER" id="PTHR36923:SF3">
    <property type="entry name" value="FERREDOXIN"/>
    <property type="match status" value="1"/>
</dbReference>